<dbReference type="EMBL" id="JABBYC010000001">
    <property type="protein sequence ID" value="MBL0884894.1"/>
    <property type="molecule type" value="Genomic_DNA"/>
</dbReference>
<reference evidence="1 2" key="1">
    <citation type="journal article" date="2021" name="Arch. Microbiol.">
        <title>Myceligenerans indicum sp. nov., an actinobacterium isolated from mangrove sediment of Sundarbans, India.</title>
        <authorList>
            <person name="Asha K."/>
            <person name="Bhadury P."/>
        </authorList>
    </citation>
    <scope>NUCLEOTIDE SEQUENCE [LARGE SCALE GENOMIC DNA]</scope>
    <source>
        <strain evidence="1 2">I2</strain>
    </source>
</reference>
<name>A0ABS1LF55_9MICO</name>
<dbReference type="Proteomes" id="UP000675409">
    <property type="component" value="Unassembled WGS sequence"/>
</dbReference>
<gene>
    <name evidence="1" type="ORF">HGK34_01125</name>
</gene>
<keyword evidence="2" id="KW-1185">Reference proteome</keyword>
<dbReference type="RefSeq" id="WP_201844707.1">
    <property type="nucleotide sequence ID" value="NZ_JABBYC010000001.1"/>
</dbReference>
<accession>A0ABS1LF55</accession>
<evidence type="ECO:0000313" key="1">
    <source>
        <dbReference type="EMBL" id="MBL0884894.1"/>
    </source>
</evidence>
<evidence type="ECO:0000313" key="2">
    <source>
        <dbReference type="Proteomes" id="UP000675409"/>
    </source>
</evidence>
<sequence>MTMTTESWSVAAPQTIEVADTTSLTVRLTNGRAEIVADPDRTSGATIEVLEVSSRPLQVLAEHGILRVAYDFPGIEGFVDRFRGLRDQDSAVVRITVPAAAPLDLATVGAEASVTGSRARVNVKSVTGAVTATGTSGPLSVKSVSGAIVVTGHTGDVTVNQASGPATVSGGLGRVTVNGVSGPVDVSSTGTTPMVSAKTVAGAVTIRLDAGTPVNLRARSVTGKVVLDGELLSSSAQRTVVVDHPETGATCYLSTNTVSGTTAVIRA</sequence>
<proteinExistence type="predicted"/>
<evidence type="ECO:0008006" key="3">
    <source>
        <dbReference type="Google" id="ProtNLM"/>
    </source>
</evidence>
<organism evidence="1 2">
    <name type="scientific">Myceligenerans indicum</name>
    <dbReference type="NCBI Taxonomy" id="2593663"/>
    <lineage>
        <taxon>Bacteria</taxon>
        <taxon>Bacillati</taxon>
        <taxon>Actinomycetota</taxon>
        <taxon>Actinomycetes</taxon>
        <taxon>Micrococcales</taxon>
        <taxon>Promicromonosporaceae</taxon>
        <taxon>Myceligenerans</taxon>
    </lineage>
</organism>
<comment type="caution">
    <text evidence="1">The sequence shown here is derived from an EMBL/GenBank/DDBJ whole genome shotgun (WGS) entry which is preliminary data.</text>
</comment>
<protein>
    <recommendedName>
        <fullName evidence="3">Adhesin domain-containing protein</fullName>
    </recommendedName>
</protein>